<feature type="domain" description="DUF155" evidence="2">
    <location>
        <begin position="44"/>
        <end position="211"/>
    </location>
</feature>
<keyword evidence="1" id="KW-0472">Membrane</keyword>
<dbReference type="InterPro" id="IPR003734">
    <property type="entry name" value="DUF155"/>
</dbReference>
<keyword evidence="1" id="KW-0812">Transmembrane</keyword>
<comment type="caution">
    <text evidence="3">The sequence shown here is derived from an EMBL/GenBank/DDBJ whole genome shotgun (WGS) entry which is preliminary data.</text>
</comment>
<organism evidence="3 4">
    <name type="scientific">Sediminicola luteus</name>
    <dbReference type="NCBI Taxonomy" id="319238"/>
    <lineage>
        <taxon>Bacteria</taxon>
        <taxon>Pseudomonadati</taxon>
        <taxon>Bacteroidota</taxon>
        <taxon>Flavobacteriia</taxon>
        <taxon>Flavobacteriales</taxon>
        <taxon>Flavobacteriaceae</taxon>
        <taxon>Sediminicola</taxon>
    </lineage>
</organism>
<sequence>MFEVVAFQIAASINIRQCRNLLPLEILFSDSVELFFKNGDKRFVHIFQYGLVSFFNHSEKEIQAILKQLSPLSKDRVPYQISEKIQVEVIPGQQKVTFNKVILPNFDSESIRLVMLNTSQSVALDRYLEITEQLLEETNVHTKLLERKGKLKISGNNLKRFIGKVLNIKNEISENLYIFDSPDSTWENEDLNRLDTELKQTFDLKDRYRYISERIGIIKEDLELFKDIMEHRESSRLEWIIIILILVEVLDLFVFRILGLG</sequence>
<evidence type="ECO:0000256" key="1">
    <source>
        <dbReference type="SAM" id="Phobius"/>
    </source>
</evidence>
<evidence type="ECO:0000313" key="4">
    <source>
        <dbReference type="Proteomes" id="UP001549773"/>
    </source>
</evidence>
<dbReference type="EMBL" id="JBEWYP010000004">
    <property type="protein sequence ID" value="MET7029479.1"/>
    <property type="molecule type" value="Genomic_DNA"/>
</dbReference>
<keyword evidence="4" id="KW-1185">Reference proteome</keyword>
<dbReference type="PANTHER" id="PTHR16255:SF6">
    <property type="entry name" value="PROTEIN RETARDED ROOT GROWTH-LIKE"/>
    <property type="match status" value="1"/>
</dbReference>
<keyword evidence="1" id="KW-1133">Transmembrane helix</keyword>
<evidence type="ECO:0000313" key="3">
    <source>
        <dbReference type="EMBL" id="MET7029479.1"/>
    </source>
</evidence>
<feature type="transmembrane region" description="Helical" evidence="1">
    <location>
        <begin position="239"/>
        <end position="258"/>
    </location>
</feature>
<dbReference type="Proteomes" id="UP001549773">
    <property type="component" value="Unassembled WGS sequence"/>
</dbReference>
<dbReference type="PANTHER" id="PTHR16255">
    <property type="entry name" value="REQUIRED FOR MEIOTIC NUCLEAR DIVISION PROTEIN 1 HOMOLOG"/>
    <property type="match status" value="1"/>
</dbReference>
<dbReference type="Pfam" id="PF02582">
    <property type="entry name" value="DUF155"/>
    <property type="match status" value="1"/>
</dbReference>
<dbReference type="RefSeq" id="WP_354618298.1">
    <property type="nucleotide sequence ID" value="NZ_JBEWYP010000004.1"/>
</dbReference>
<name>A0ABV2TW43_9FLAO</name>
<evidence type="ECO:0000259" key="2">
    <source>
        <dbReference type="Pfam" id="PF02582"/>
    </source>
</evidence>
<accession>A0ABV2TW43</accession>
<gene>
    <name evidence="3" type="ORF">ABXZ32_08730</name>
</gene>
<reference evidence="3 4" key="1">
    <citation type="submission" date="2024-07" db="EMBL/GenBank/DDBJ databases">
        <title>The genome sequence of type strain Sediminicola luteus GDMCC 1.2596T.</title>
        <authorList>
            <person name="Liu Y."/>
        </authorList>
    </citation>
    <scope>NUCLEOTIDE SEQUENCE [LARGE SCALE GENOMIC DNA]</scope>
    <source>
        <strain evidence="3 4">GDMCC 1.2596</strain>
    </source>
</reference>
<protein>
    <submittedName>
        <fullName evidence="3">RMD1 family protein</fullName>
    </submittedName>
</protein>
<proteinExistence type="predicted"/>
<dbReference type="InterPro" id="IPR051624">
    <property type="entry name" value="RMD1/Sad1-interacting"/>
</dbReference>